<dbReference type="SUPFAM" id="SSF52540">
    <property type="entry name" value="P-loop containing nucleoside triphosphate hydrolases"/>
    <property type="match status" value="1"/>
</dbReference>
<dbReference type="InterPro" id="IPR001482">
    <property type="entry name" value="T2SS/T4SS_dom"/>
</dbReference>
<sequence length="514" mass="55865">MPEPSLLTRLAYGFAQSHGVIVTPGAEGPLCQYRSDAPLEALIEAQRVCGTTLTFEEVGTTEFEAALGTLYRDSASEAAQVAADADDDLVTLADTAASIDDLLAQNDDAPVVRLINALLLEAVKEGASDVHIETEERRLLVRFRVDGILREVISPKRALAPLLVSRIKVMGKLDIAEKRLPQDGRVSLRVGGYDLDVRISTIPSQFGERVVLRLLDRGQTLRGIDHLGLSPRDNTVLKRILALPDGMVLVTGPTGSGKTTTLYAGLDMLNDRQRNIMTVEDPIEYTMDGVGQMQVNAKTDLSFARGLRAILRQDPDVIMVGEIRDRETAQIAVESAMTGHLVISTLHTNTAIGAVSRLVEMGVERFLLAPMLRGLIAQRLVRRNCPDCLADHTVTQTESDLLAGKVKPGEIVQKGMGCDNCQNSGHRGRLPLYEIIEVDGDLERMMHEGQSEASLIAAARARGPGILEDGIAKMRAGMTTAQEVARAIHEGAVLPRLPKTPRPHRRLTDARLCL</sequence>
<protein>
    <recommendedName>
        <fullName evidence="4">General secretion pathway protein E</fullName>
    </recommendedName>
</protein>
<dbReference type="CDD" id="cd01129">
    <property type="entry name" value="PulE-GspE-like"/>
    <property type="match status" value="1"/>
</dbReference>
<dbReference type="InterPro" id="IPR054757">
    <property type="entry name" value="GSPE_N1E"/>
</dbReference>
<evidence type="ECO:0000256" key="2">
    <source>
        <dbReference type="ARBA" id="ARBA00022741"/>
    </source>
</evidence>
<evidence type="ECO:0000256" key="1">
    <source>
        <dbReference type="ARBA" id="ARBA00006611"/>
    </source>
</evidence>
<evidence type="ECO:0000313" key="7">
    <source>
        <dbReference type="Proteomes" id="UP001596403"/>
    </source>
</evidence>
<proteinExistence type="inferred from homology"/>
<comment type="caution">
    <text evidence="6">The sequence shown here is derived from an EMBL/GenBank/DDBJ whole genome shotgun (WGS) entry which is preliminary data.</text>
</comment>
<dbReference type="Gene3D" id="3.30.450.90">
    <property type="match status" value="1"/>
</dbReference>
<dbReference type="Proteomes" id="UP001596403">
    <property type="component" value="Unassembled WGS sequence"/>
</dbReference>
<dbReference type="InterPro" id="IPR027417">
    <property type="entry name" value="P-loop_NTPase"/>
</dbReference>
<evidence type="ECO:0000256" key="3">
    <source>
        <dbReference type="ARBA" id="ARBA00022840"/>
    </source>
</evidence>
<feature type="domain" description="Bacterial type II secretion system protein E" evidence="5">
    <location>
        <begin position="311"/>
        <end position="325"/>
    </location>
</feature>
<keyword evidence="7" id="KW-1185">Reference proteome</keyword>
<accession>A0ABW1Z2Z5</accession>
<gene>
    <name evidence="6" type="ORF">ACFQAU_12960</name>
</gene>
<evidence type="ECO:0000256" key="4">
    <source>
        <dbReference type="ARBA" id="ARBA00047206"/>
    </source>
</evidence>
<evidence type="ECO:0000259" key="5">
    <source>
        <dbReference type="PROSITE" id="PS00662"/>
    </source>
</evidence>
<dbReference type="EMBL" id="JBHSWA010000001">
    <property type="protein sequence ID" value="MFC6642473.1"/>
    <property type="molecule type" value="Genomic_DNA"/>
</dbReference>
<dbReference type="PROSITE" id="PS00662">
    <property type="entry name" value="T2SP_E"/>
    <property type="match status" value="1"/>
</dbReference>
<keyword evidence="2" id="KW-0547">Nucleotide-binding</keyword>
<dbReference type="SUPFAM" id="SSF160246">
    <property type="entry name" value="EspE N-terminal domain-like"/>
    <property type="match status" value="1"/>
</dbReference>
<reference evidence="7" key="1">
    <citation type="journal article" date="2019" name="Int. J. Syst. Evol. Microbiol.">
        <title>The Global Catalogue of Microorganisms (GCM) 10K type strain sequencing project: providing services to taxonomists for standard genome sequencing and annotation.</title>
        <authorList>
            <consortium name="The Broad Institute Genomics Platform"/>
            <consortium name="The Broad Institute Genome Sequencing Center for Infectious Disease"/>
            <person name="Wu L."/>
            <person name="Ma J."/>
        </authorList>
    </citation>
    <scope>NUCLEOTIDE SEQUENCE [LARGE SCALE GENOMIC DNA]</scope>
    <source>
        <strain evidence="7">NBRC 111368</strain>
    </source>
</reference>
<evidence type="ECO:0000313" key="6">
    <source>
        <dbReference type="EMBL" id="MFC6642473.1"/>
    </source>
</evidence>
<comment type="similarity">
    <text evidence="1">Belongs to the GSP E family.</text>
</comment>
<dbReference type="Gene3D" id="3.30.300.160">
    <property type="entry name" value="Type II secretion system, protein E, N-terminal domain"/>
    <property type="match status" value="1"/>
</dbReference>
<dbReference type="Pfam" id="PF22341">
    <property type="entry name" value="GSPE_N1E"/>
    <property type="match status" value="1"/>
</dbReference>
<dbReference type="InterPro" id="IPR037257">
    <property type="entry name" value="T2SS_E_N_sf"/>
</dbReference>
<dbReference type="Pfam" id="PF00437">
    <property type="entry name" value="T2SSE"/>
    <property type="match status" value="1"/>
</dbReference>
<keyword evidence="3" id="KW-0067">ATP-binding</keyword>
<name>A0ABW1Z2Z5_9RHOB</name>
<dbReference type="RefSeq" id="WP_386282714.1">
    <property type="nucleotide sequence ID" value="NZ_JBHSWA010000001.1"/>
</dbReference>
<organism evidence="6 7">
    <name type="scientific">Sulfitobacter profundi</name>
    <dbReference type="NCBI Taxonomy" id="2679961"/>
    <lineage>
        <taxon>Bacteria</taxon>
        <taxon>Pseudomonadati</taxon>
        <taxon>Pseudomonadota</taxon>
        <taxon>Alphaproteobacteria</taxon>
        <taxon>Rhodobacterales</taxon>
        <taxon>Roseobacteraceae</taxon>
        <taxon>Sulfitobacter</taxon>
    </lineage>
</organism>
<dbReference type="PANTHER" id="PTHR30258:SF27">
    <property type="entry name" value="BACTERIOPHAGE ADSORPTION PROTEIN B-RELATED"/>
    <property type="match status" value="1"/>
</dbReference>
<dbReference type="PANTHER" id="PTHR30258">
    <property type="entry name" value="TYPE II SECRETION SYSTEM PROTEIN GSPE-RELATED"/>
    <property type="match status" value="1"/>
</dbReference>
<dbReference type="Gene3D" id="3.40.50.300">
    <property type="entry name" value="P-loop containing nucleotide triphosphate hydrolases"/>
    <property type="match status" value="1"/>
</dbReference>